<dbReference type="PANTHER" id="PTHR24072">
    <property type="entry name" value="RHO FAMILY GTPASE"/>
    <property type="match status" value="1"/>
</dbReference>
<organism evidence="5 6">
    <name type="scientific">Diatrype stigma</name>
    <dbReference type="NCBI Taxonomy" id="117547"/>
    <lineage>
        <taxon>Eukaryota</taxon>
        <taxon>Fungi</taxon>
        <taxon>Dikarya</taxon>
        <taxon>Ascomycota</taxon>
        <taxon>Pezizomycotina</taxon>
        <taxon>Sordariomycetes</taxon>
        <taxon>Xylariomycetidae</taxon>
        <taxon>Xylariales</taxon>
        <taxon>Diatrypaceae</taxon>
        <taxon>Diatrype</taxon>
    </lineage>
</organism>
<dbReference type="SMART" id="SM00175">
    <property type="entry name" value="RAB"/>
    <property type="match status" value="1"/>
</dbReference>
<gene>
    <name evidence="5" type="ORF">SLS62_007853</name>
</gene>
<keyword evidence="3" id="KW-0342">GTP-binding</keyword>
<dbReference type="GO" id="GO:0003924">
    <property type="term" value="F:GTPase activity"/>
    <property type="evidence" value="ECO:0007669"/>
    <property type="project" value="InterPro"/>
</dbReference>
<dbReference type="PROSITE" id="PS51419">
    <property type="entry name" value="RAB"/>
    <property type="match status" value="1"/>
</dbReference>
<feature type="region of interest" description="Disordered" evidence="4">
    <location>
        <begin position="74"/>
        <end position="136"/>
    </location>
</feature>
<dbReference type="SMART" id="SM00174">
    <property type="entry name" value="RHO"/>
    <property type="match status" value="1"/>
</dbReference>
<dbReference type="InterPro" id="IPR005225">
    <property type="entry name" value="Small_GTP-bd"/>
</dbReference>
<dbReference type="GO" id="GO:0005525">
    <property type="term" value="F:GTP binding"/>
    <property type="evidence" value="ECO:0007669"/>
    <property type="project" value="UniProtKB-KW"/>
</dbReference>
<accession>A0AAN9UMJ7</accession>
<dbReference type="InterPro" id="IPR001806">
    <property type="entry name" value="Small_GTPase"/>
</dbReference>
<evidence type="ECO:0000313" key="6">
    <source>
        <dbReference type="Proteomes" id="UP001320420"/>
    </source>
</evidence>
<dbReference type="InterPro" id="IPR003578">
    <property type="entry name" value="Small_GTPase_Rho"/>
</dbReference>
<dbReference type="InterPro" id="IPR027417">
    <property type="entry name" value="P-loop_NTPase"/>
</dbReference>
<evidence type="ECO:0000313" key="5">
    <source>
        <dbReference type="EMBL" id="KAK7750223.1"/>
    </source>
</evidence>
<proteinExistence type="predicted"/>
<dbReference type="SMART" id="SM00173">
    <property type="entry name" value="RAS"/>
    <property type="match status" value="1"/>
</dbReference>
<dbReference type="SUPFAM" id="SSF52540">
    <property type="entry name" value="P-loop containing nucleoside triphosphate hydrolases"/>
    <property type="match status" value="1"/>
</dbReference>
<dbReference type="PROSITE" id="PS51421">
    <property type="entry name" value="RAS"/>
    <property type="match status" value="1"/>
</dbReference>
<dbReference type="NCBIfam" id="TIGR00231">
    <property type="entry name" value="small_GTP"/>
    <property type="match status" value="1"/>
</dbReference>
<keyword evidence="2" id="KW-0547">Nucleotide-binding</keyword>
<reference evidence="5 6" key="1">
    <citation type="submission" date="2024-02" db="EMBL/GenBank/DDBJ databases">
        <title>De novo assembly and annotation of 12 fungi associated with fruit tree decline syndrome in Ontario, Canada.</title>
        <authorList>
            <person name="Sulman M."/>
            <person name="Ellouze W."/>
            <person name="Ilyukhin E."/>
        </authorList>
    </citation>
    <scope>NUCLEOTIDE SEQUENCE [LARGE SCALE GENOMIC DNA]</scope>
    <source>
        <strain evidence="5 6">M11/M66-122</strain>
    </source>
</reference>
<feature type="region of interest" description="Disordered" evidence="4">
    <location>
        <begin position="153"/>
        <end position="179"/>
    </location>
</feature>
<evidence type="ECO:0000256" key="1">
    <source>
        <dbReference type="ARBA" id="ARBA00022481"/>
    </source>
</evidence>
<feature type="region of interest" description="Disordered" evidence="4">
    <location>
        <begin position="20"/>
        <end position="45"/>
    </location>
</feature>
<name>A0AAN9UMJ7_9PEZI</name>
<dbReference type="PROSITE" id="PS51420">
    <property type="entry name" value="RHO"/>
    <property type="match status" value="1"/>
</dbReference>
<dbReference type="Pfam" id="PF00071">
    <property type="entry name" value="Ras"/>
    <property type="match status" value="1"/>
</dbReference>
<dbReference type="Proteomes" id="UP001320420">
    <property type="component" value="Unassembled WGS sequence"/>
</dbReference>
<sequence length="386" mass="42533">MPIEESFTFGASPDVQLSFSPDNLPSIQHCLEPQAPRDPEPTTLSKSFSFAIPEVWRATKPSLLRWLDDVPVPATSRNDESPAPTGPHGQKRALARDAQDQAQDGELSRQKRAKLRDSWHGLPIPTPKQSGEKATKAKKGFFRRFSNAYQRVVTPSSKGSGDCDGDTLVGPPSRPVSGVTSIDRPKMQFVCVGDSKSGKSSMLLRYYLDTFDESYFKPTQYELYTKTAAVDGQQVDLEIWDTSGDIKLHQLQKLTYLTWDAVFLCFSLTSQSGFQNAQTKWLKEIRTHCGDVPIILVGLQKDERSNGGLWTSFYRGARISAGEGSMAATGMGAVAYMECSAKTGEGVERVLEQGVRSVFDERAADQAARINDKPIAHRLGQALCFA</sequence>
<dbReference type="GO" id="GO:0007264">
    <property type="term" value="P:small GTPase-mediated signal transduction"/>
    <property type="evidence" value="ECO:0007669"/>
    <property type="project" value="InterPro"/>
</dbReference>
<evidence type="ECO:0000256" key="3">
    <source>
        <dbReference type="ARBA" id="ARBA00023134"/>
    </source>
</evidence>
<evidence type="ECO:0000256" key="4">
    <source>
        <dbReference type="SAM" id="MobiDB-lite"/>
    </source>
</evidence>
<dbReference type="AlphaFoldDB" id="A0AAN9UMJ7"/>
<dbReference type="EMBL" id="JAKJXP020000068">
    <property type="protein sequence ID" value="KAK7750223.1"/>
    <property type="molecule type" value="Genomic_DNA"/>
</dbReference>
<protein>
    <submittedName>
        <fullName evidence="5">Uncharacterized protein</fullName>
    </submittedName>
</protein>
<dbReference type="CDD" id="cd00157">
    <property type="entry name" value="Rho"/>
    <property type="match status" value="1"/>
</dbReference>
<dbReference type="PRINTS" id="PR00449">
    <property type="entry name" value="RASTRNSFRMNG"/>
</dbReference>
<keyword evidence="6" id="KW-1185">Reference proteome</keyword>
<dbReference type="Gene3D" id="3.40.50.300">
    <property type="entry name" value="P-loop containing nucleotide triphosphate hydrolases"/>
    <property type="match status" value="1"/>
</dbReference>
<comment type="caution">
    <text evidence="5">The sequence shown here is derived from an EMBL/GenBank/DDBJ whole genome shotgun (WGS) entry which is preliminary data.</text>
</comment>
<evidence type="ECO:0000256" key="2">
    <source>
        <dbReference type="ARBA" id="ARBA00022741"/>
    </source>
</evidence>
<keyword evidence="1" id="KW-0488">Methylation</keyword>